<evidence type="ECO:0000313" key="2">
    <source>
        <dbReference type="EMBL" id="KAF0549287.1"/>
    </source>
</evidence>
<proteinExistence type="predicted"/>
<dbReference type="Proteomes" id="UP000439903">
    <property type="component" value="Unassembled WGS sequence"/>
</dbReference>
<organism evidence="2 3">
    <name type="scientific">Gigaspora margarita</name>
    <dbReference type="NCBI Taxonomy" id="4874"/>
    <lineage>
        <taxon>Eukaryota</taxon>
        <taxon>Fungi</taxon>
        <taxon>Fungi incertae sedis</taxon>
        <taxon>Mucoromycota</taxon>
        <taxon>Glomeromycotina</taxon>
        <taxon>Glomeromycetes</taxon>
        <taxon>Diversisporales</taxon>
        <taxon>Gigasporaceae</taxon>
        <taxon>Gigaspora</taxon>
    </lineage>
</organism>
<reference evidence="2 3" key="1">
    <citation type="journal article" date="2019" name="Environ. Microbiol.">
        <title>At the nexus of three kingdoms: the genome of the mycorrhizal fungus Gigaspora margarita provides insights into plant, endobacterial and fungal interactions.</title>
        <authorList>
            <person name="Venice F."/>
            <person name="Ghignone S."/>
            <person name="Salvioli di Fossalunga A."/>
            <person name="Amselem J."/>
            <person name="Novero M."/>
            <person name="Xianan X."/>
            <person name="Sedzielewska Toro K."/>
            <person name="Morin E."/>
            <person name="Lipzen A."/>
            <person name="Grigoriev I.V."/>
            <person name="Henrissat B."/>
            <person name="Martin F.M."/>
            <person name="Bonfante P."/>
        </authorList>
    </citation>
    <scope>NUCLEOTIDE SEQUENCE [LARGE SCALE GENOMIC DNA]</scope>
    <source>
        <strain evidence="2 3">BEG34</strain>
    </source>
</reference>
<feature type="compositionally biased region" description="Basic and acidic residues" evidence="1">
    <location>
        <begin position="16"/>
        <end position="27"/>
    </location>
</feature>
<keyword evidence="3" id="KW-1185">Reference proteome</keyword>
<gene>
    <name evidence="2" type="ORF">F8M41_025466</name>
</gene>
<dbReference type="EMBL" id="WTPW01000092">
    <property type="protein sequence ID" value="KAF0549287.1"/>
    <property type="molecule type" value="Genomic_DNA"/>
</dbReference>
<comment type="caution">
    <text evidence="2">The sequence shown here is derived from an EMBL/GenBank/DDBJ whole genome shotgun (WGS) entry which is preliminary data.</text>
</comment>
<name>A0A8H4ET53_GIGMA</name>
<evidence type="ECO:0000313" key="3">
    <source>
        <dbReference type="Proteomes" id="UP000439903"/>
    </source>
</evidence>
<evidence type="ECO:0000256" key="1">
    <source>
        <dbReference type="SAM" id="MobiDB-lite"/>
    </source>
</evidence>
<feature type="region of interest" description="Disordered" evidence="1">
    <location>
        <begin position="1"/>
        <end position="34"/>
    </location>
</feature>
<dbReference type="AlphaFoldDB" id="A0A8H4ET53"/>
<sequence length="70" mass="8007">MKCKKQKARNATKKSKTYEELQKEETPKWAAPTTKKIPKCITPATKDTEIPHLQQKTSLKLMTPSMTIGY</sequence>
<feature type="compositionally biased region" description="Basic residues" evidence="1">
    <location>
        <begin position="1"/>
        <end position="15"/>
    </location>
</feature>
<protein>
    <submittedName>
        <fullName evidence="2">Uncharacterized protein</fullName>
    </submittedName>
</protein>
<accession>A0A8H4ET53</accession>